<evidence type="ECO:0000313" key="4">
    <source>
        <dbReference type="EMBL" id="KAJ4967737.1"/>
    </source>
</evidence>
<feature type="repeat" description="PPR" evidence="2">
    <location>
        <begin position="261"/>
        <end position="295"/>
    </location>
</feature>
<dbReference type="FunFam" id="1.25.40.10:FF:000242">
    <property type="entry name" value="Pentatricopeptide repeat-containing protein"/>
    <property type="match status" value="1"/>
</dbReference>
<dbReference type="InterPro" id="IPR046960">
    <property type="entry name" value="PPR_At4g14850-like_plant"/>
</dbReference>
<protein>
    <recommendedName>
        <fullName evidence="3">DYW domain-containing protein</fullName>
    </recommendedName>
</protein>
<evidence type="ECO:0000313" key="5">
    <source>
        <dbReference type="Proteomes" id="UP001141806"/>
    </source>
</evidence>
<feature type="repeat" description="PPR" evidence="2">
    <location>
        <begin position="195"/>
        <end position="229"/>
    </location>
</feature>
<accession>A0A9Q0QQ29</accession>
<dbReference type="GO" id="GO:0009451">
    <property type="term" value="P:RNA modification"/>
    <property type="evidence" value="ECO:0007669"/>
    <property type="project" value="InterPro"/>
</dbReference>
<dbReference type="Proteomes" id="UP001141806">
    <property type="component" value="Unassembled WGS sequence"/>
</dbReference>
<feature type="repeat" description="PPR" evidence="2">
    <location>
        <begin position="160"/>
        <end position="194"/>
    </location>
</feature>
<dbReference type="NCBIfam" id="TIGR00756">
    <property type="entry name" value="PPR"/>
    <property type="match status" value="4"/>
</dbReference>
<evidence type="ECO:0000259" key="3">
    <source>
        <dbReference type="Pfam" id="PF14432"/>
    </source>
</evidence>
<keyword evidence="1" id="KW-0677">Repeat</keyword>
<organism evidence="4 5">
    <name type="scientific">Protea cynaroides</name>
    <dbReference type="NCBI Taxonomy" id="273540"/>
    <lineage>
        <taxon>Eukaryota</taxon>
        <taxon>Viridiplantae</taxon>
        <taxon>Streptophyta</taxon>
        <taxon>Embryophyta</taxon>
        <taxon>Tracheophyta</taxon>
        <taxon>Spermatophyta</taxon>
        <taxon>Magnoliopsida</taxon>
        <taxon>Proteales</taxon>
        <taxon>Proteaceae</taxon>
        <taxon>Protea</taxon>
    </lineage>
</organism>
<name>A0A9Q0QQ29_9MAGN</name>
<sequence>MVLQKLRLVVHKHCFRAFSTTSQISPSIYSYIIRASIEKGAPQKAILDYKAVIFSGTIQPDHRTLSSVLDACKISLDLRSATSIHARIIKTGFQLYTSVLASLIATYVTSDHLDLSCRVLREIPEWGADSLFGNLIIDGYMKSRNFDNANKVFKQMSHRDVVSWNLMIAGGVKNGRPKEALSIFRRMLGLNFRPDGFTFSSVLSGCARTGALRDGKRVHQLMIDHGIELNSILSSALIDMYSKCGRIQTAEQVFDNVQRNDVSIWNAMITGLAIHGFALDAMELLSRMEGEGVKPDSITFIGILTACSHCGLVEEGRKHFDLMKNHYSIKPQLEHYGAMIDLLGRAGLLEEAYSIIQAMPMQPDMVVWRSLLSACRTHGNAKLGEIAVEQMADLNSGDCVLLSNIYSAAKRWENAERVRDVMKKIGIRKNRGLSWIEMGGVVHQFKAGDRSHPELNTLDELLRRLSQLIKMKGFVPMKDLVLMDVSEEEKEGNLNLHSEKLATAYGILKTSPGTEIRVSKNLRTCHDCHGWMKMVSRVLKRVIIVRDRIRFHRFENGLCSCGDYW</sequence>
<dbReference type="PANTHER" id="PTHR47926">
    <property type="entry name" value="PENTATRICOPEPTIDE REPEAT-CONTAINING PROTEIN"/>
    <property type="match status" value="1"/>
</dbReference>
<feature type="domain" description="DYW" evidence="3">
    <location>
        <begin position="473"/>
        <end position="565"/>
    </location>
</feature>
<keyword evidence="5" id="KW-1185">Reference proteome</keyword>
<dbReference type="Pfam" id="PF13041">
    <property type="entry name" value="PPR_2"/>
    <property type="match status" value="2"/>
</dbReference>
<dbReference type="Pfam" id="PF14432">
    <property type="entry name" value="DYW_deaminase"/>
    <property type="match status" value="1"/>
</dbReference>
<dbReference type="AlphaFoldDB" id="A0A9Q0QQ29"/>
<dbReference type="Pfam" id="PF20431">
    <property type="entry name" value="E_motif"/>
    <property type="match status" value="1"/>
</dbReference>
<comment type="caution">
    <text evidence="4">The sequence shown here is derived from an EMBL/GenBank/DDBJ whole genome shotgun (WGS) entry which is preliminary data.</text>
</comment>
<dbReference type="OrthoDB" id="185373at2759"/>
<dbReference type="InterPro" id="IPR011990">
    <property type="entry name" value="TPR-like_helical_dom_sf"/>
</dbReference>
<dbReference type="PANTHER" id="PTHR47926:SF360">
    <property type="entry name" value="PENTATRICOPEPTIDE REPEAT-CONTAINING PROTEIN"/>
    <property type="match status" value="1"/>
</dbReference>
<evidence type="ECO:0000256" key="1">
    <source>
        <dbReference type="ARBA" id="ARBA00022737"/>
    </source>
</evidence>
<dbReference type="GO" id="GO:0008270">
    <property type="term" value="F:zinc ion binding"/>
    <property type="evidence" value="ECO:0007669"/>
    <property type="project" value="InterPro"/>
</dbReference>
<reference evidence="4" key="1">
    <citation type="journal article" date="2023" name="Plant J.">
        <title>The genome of the king protea, Protea cynaroides.</title>
        <authorList>
            <person name="Chang J."/>
            <person name="Duong T.A."/>
            <person name="Schoeman C."/>
            <person name="Ma X."/>
            <person name="Roodt D."/>
            <person name="Barker N."/>
            <person name="Li Z."/>
            <person name="Van de Peer Y."/>
            <person name="Mizrachi E."/>
        </authorList>
    </citation>
    <scope>NUCLEOTIDE SEQUENCE</scope>
    <source>
        <tissue evidence="4">Young leaves</tissue>
    </source>
</reference>
<dbReference type="InterPro" id="IPR002885">
    <property type="entry name" value="PPR_rpt"/>
</dbReference>
<proteinExistence type="predicted"/>
<evidence type="ECO:0000256" key="2">
    <source>
        <dbReference type="PROSITE-ProRule" id="PRU00708"/>
    </source>
</evidence>
<dbReference type="GO" id="GO:0003723">
    <property type="term" value="F:RNA binding"/>
    <property type="evidence" value="ECO:0007669"/>
    <property type="project" value="InterPro"/>
</dbReference>
<dbReference type="PROSITE" id="PS51375">
    <property type="entry name" value="PPR"/>
    <property type="match status" value="3"/>
</dbReference>
<dbReference type="InterPro" id="IPR046848">
    <property type="entry name" value="E_motif"/>
</dbReference>
<dbReference type="Gene3D" id="1.25.40.10">
    <property type="entry name" value="Tetratricopeptide repeat domain"/>
    <property type="match status" value="3"/>
</dbReference>
<dbReference type="EMBL" id="JAMYWD010000006">
    <property type="protein sequence ID" value="KAJ4967737.1"/>
    <property type="molecule type" value="Genomic_DNA"/>
</dbReference>
<dbReference type="InterPro" id="IPR032867">
    <property type="entry name" value="DYW_dom"/>
</dbReference>
<gene>
    <name evidence="4" type="ORF">NE237_014438</name>
</gene>
<dbReference type="Pfam" id="PF01535">
    <property type="entry name" value="PPR"/>
    <property type="match status" value="1"/>
</dbReference>